<feature type="domain" description="HNH nuclease" evidence="1">
    <location>
        <begin position="8"/>
        <end position="59"/>
    </location>
</feature>
<evidence type="ECO:0000313" key="2">
    <source>
        <dbReference type="EMBL" id="MFD3003090.1"/>
    </source>
</evidence>
<dbReference type="GO" id="GO:0004519">
    <property type="term" value="F:endonuclease activity"/>
    <property type="evidence" value="ECO:0007669"/>
    <property type="project" value="UniProtKB-KW"/>
</dbReference>
<dbReference type="Proteomes" id="UP001597641">
    <property type="component" value="Unassembled WGS sequence"/>
</dbReference>
<dbReference type="InterPro" id="IPR003615">
    <property type="entry name" value="HNH_nuc"/>
</dbReference>
<keyword evidence="2" id="KW-0540">Nuclease</keyword>
<evidence type="ECO:0000313" key="3">
    <source>
        <dbReference type="Proteomes" id="UP001597641"/>
    </source>
</evidence>
<keyword evidence="3" id="KW-1185">Reference proteome</keyword>
<keyword evidence="2" id="KW-0255">Endonuclease</keyword>
<gene>
    <name evidence="2" type="ORF">ACFS7Z_22195</name>
</gene>
<organism evidence="2 3">
    <name type="scientific">Pontibacter toksunensis</name>
    <dbReference type="NCBI Taxonomy" id="1332631"/>
    <lineage>
        <taxon>Bacteria</taxon>
        <taxon>Pseudomonadati</taxon>
        <taxon>Bacteroidota</taxon>
        <taxon>Cytophagia</taxon>
        <taxon>Cytophagales</taxon>
        <taxon>Hymenobacteraceae</taxon>
        <taxon>Pontibacter</taxon>
    </lineage>
</organism>
<proteinExistence type="predicted"/>
<dbReference type="Pfam" id="PF13391">
    <property type="entry name" value="HNH_2"/>
    <property type="match status" value="1"/>
</dbReference>
<keyword evidence="2" id="KW-0378">Hydrolase</keyword>
<name>A0ABW6BZ58_9BACT</name>
<sequence length="108" mass="12695">MVKLWRRCSVTDSNLIEILVASHIKPWRESNNRERLDLYKGLLLTPDLDSLFDKGLINFGDDGAIMLPKKLSKQACNILNLTTNIKLRHVFEQNLPYLRFHRESIFQR</sequence>
<accession>A0ABW6BZ58</accession>
<dbReference type="RefSeq" id="WP_377489941.1">
    <property type="nucleotide sequence ID" value="NZ_JBHUOX010000024.1"/>
</dbReference>
<evidence type="ECO:0000259" key="1">
    <source>
        <dbReference type="Pfam" id="PF13391"/>
    </source>
</evidence>
<dbReference type="EMBL" id="JBHUOX010000024">
    <property type="protein sequence ID" value="MFD3003090.1"/>
    <property type="molecule type" value="Genomic_DNA"/>
</dbReference>
<reference evidence="3" key="1">
    <citation type="journal article" date="2019" name="Int. J. Syst. Evol. Microbiol.">
        <title>The Global Catalogue of Microorganisms (GCM) 10K type strain sequencing project: providing services to taxonomists for standard genome sequencing and annotation.</title>
        <authorList>
            <consortium name="The Broad Institute Genomics Platform"/>
            <consortium name="The Broad Institute Genome Sequencing Center for Infectious Disease"/>
            <person name="Wu L."/>
            <person name="Ma J."/>
        </authorList>
    </citation>
    <scope>NUCLEOTIDE SEQUENCE [LARGE SCALE GENOMIC DNA]</scope>
    <source>
        <strain evidence="3">KCTC 23984</strain>
    </source>
</reference>
<protein>
    <submittedName>
        <fullName evidence="2">HNH endonuclease</fullName>
    </submittedName>
</protein>
<comment type="caution">
    <text evidence="2">The sequence shown here is derived from an EMBL/GenBank/DDBJ whole genome shotgun (WGS) entry which is preliminary data.</text>
</comment>